<proteinExistence type="predicted"/>
<evidence type="ECO:0000256" key="1">
    <source>
        <dbReference type="SAM" id="MobiDB-lite"/>
    </source>
</evidence>
<feature type="region of interest" description="Disordered" evidence="1">
    <location>
        <begin position="1"/>
        <end position="20"/>
    </location>
</feature>
<organism evidence="2">
    <name type="scientific">Eucalyptus grandis</name>
    <name type="common">Flooded gum</name>
    <dbReference type="NCBI Taxonomy" id="71139"/>
    <lineage>
        <taxon>Eukaryota</taxon>
        <taxon>Viridiplantae</taxon>
        <taxon>Streptophyta</taxon>
        <taxon>Embryophyta</taxon>
        <taxon>Tracheophyta</taxon>
        <taxon>Spermatophyta</taxon>
        <taxon>Magnoliopsida</taxon>
        <taxon>eudicotyledons</taxon>
        <taxon>Gunneridae</taxon>
        <taxon>Pentapetalae</taxon>
        <taxon>rosids</taxon>
        <taxon>malvids</taxon>
        <taxon>Myrtales</taxon>
        <taxon>Myrtaceae</taxon>
        <taxon>Myrtoideae</taxon>
        <taxon>Eucalypteae</taxon>
        <taxon>Eucalyptus</taxon>
    </lineage>
</organism>
<sequence>MQAAQAHPPPSTTSAEIPSQIMSREIVQKDNIPVKIDGIAGSASFTHTATEGQGMANSSGYEYEVFLSFRGEDTRTILPTSFTLV</sequence>
<gene>
    <name evidence="2" type="ORF">EUGRSUZ_H03706</name>
</gene>
<name>A0A059B4P3_EUCGR</name>
<reference evidence="2" key="1">
    <citation type="submission" date="2013-07" db="EMBL/GenBank/DDBJ databases">
        <title>The genome of Eucalyptus grandis.</title>
        <authorList>
            <person name="Schmutz J."/>
            <person name="Hayes R."/>
            <person name="Myburg A."/>
            <person name="Tuskan G."/>
            <person name="Grattapaglia D."/>
            <person name="Rokhsar D.S."/>
        </authorList>
    </citation>
    <scope>NUCLEOTIDE SEQUENCE</scope>
    <source>
        <tissue evidence="2">Leaf extractions</tissue>
    </source>
</reference>
<accession>A0A059B4P3</accession>
<dbReference type="InParanoid" id="A0A059B4P3"/>
<evidence type="ECO:0000313" key="2">
    <source>
        <dbReference type="EMBL" id="KCW60969.1"/>
    </source>
</evidence>
<dbReference type="EMBL" id="KK198760">
    <property type="protein sequence ID" value="KCW60969.1"/>
    <property type="molecule type" value="Genomic_DNA"/>
</dbReference>
<protein>
    <submittedName>
        <fullName evidence="2">Uncharacterized protein</fullName>
    </submittedName>
</protein>
<dbReference type="Gramene" id="KCW60969">
    <property type="protein sequence ID" value="KCW60969"/>
    <property type="gene ID" value="EUGRSUZ_H03706"/>
</dbReference>
<dbReference type="AlphaFoldDB" id="A0A059B4P3"/>